<proteinExistence type="predicted"/>
<dbReference type="NCBIfam" id="TIGR01443">
    <property type="entry name" value="intein_Cterm"/>
    <property type="match status" value="1"/>
</dbReference>
<protein>
    <recommendedName>
        <fullName evidence="3">Intein C-terminal splicing domain-containing protein</fullName>
    </recommendedName>
</protein>
<evidence type="ECO:0000313" key="1">
    <source>
        <dbReference type="EMBL" id="GGJ99946.1"/>
    </source>
</evidence>
<name>A0ABQ2E7R9_9ACTN</name>
<keyword evidence="2" id="KW-1185">Reference proteome</keyword>
<dbReference type="PROSITE" id="PS50818">
    <property type="entry name" value="INTEIN_C_TER"/>
    <property type="match status" value="1"/>
</dbReference>
<dbReference type="CDD" id="cd00081">
    <property type="entry name" value="Hint"/>
    <property type="match status" value="1"/>
</dbReference>
<dbReference type="Pfam" id="PF07591">
    <property type="entry name" value="PT-HINT"/>
    <property type="match status" value="1"/>
</dbReference>
<sequence>MVRSVAEAEGVTCFELDEAVVAFGGGVGDAGGQVGLGTKNLVRVTIDTDGKKGSRTASVTATDGHPFWVPELNEWIKATTLKPGQWLRTSAGTHVQITALSRWTQQATVYNLTVADVHTYYVLAGETPVLVHNSGGCNVADGPRLQARLAADELAGADGHAFRKHVVEQGEFPGIRTRAQFSDMAEGVILNGERRVRSDGASAYWRNGVIVIRNPGSRDGGTVFAPQEGHRYFTRNFKSE</sequence>
<evidence type="ECO:0008006" key="3">
    <source>
        <dbReference type="Google" id="ProtNLM"/>
    </source>
</evidence>
<comment type="caution">
    <text evidence="1">The sequence shown here is derived from an EMBL/GenBank/DDBJ whole genome shotgun (WGS) entry which is preliminary data.</text>
</comment>
<dbReference type="InterPro" id="IPR036844">
    <property type="entry name" value="Hint_dom_sf"/>
</dbReference>
<gene>
    <name evidence="1" type="ORF">GCM10011583_34200</name>
</gene>
<accession>A0ABQ2E7R9</accession>
<dbReference type="Proteomes" id="UP000660265">
    <property type="component" value="Unassembled WGS sequence"/>
</dbReference>
<organism evidence="1 2">
    <name type="scientific">Streptomyces camponoticapitis</name>
    <dbReference type="NCBI Taxonomy" id="1616125"/>
    <lineage>
        <taxon>Bacteria</taxon>
        <taxon>Bacillati</taxon>
        <taxon>Actinomycetota</taxon>
        <taxon>Actinomycetes</taxon>
        <taxon>Kitasatosporales</taxon>
        <taxon>Streptomycetaceae</taxon>
        <taxon>Streptomyces</taxon>
    </lineage>
</organism>
<dbReference type="SUPFAM" id="SSF51294">
    <property type="entry name" value="Hedgehog/intein (Hint) domain"/>
    <property type="match status" value="1"/>
</dbReference>
<reference evidence="2" key="1">
    <citation type="journal article" date="2019" name="Int. J. Syst. Evol. Microbiol.">
        <title>The Global Catalogue of Microorganisms (GCM) 10K type strain sequencing project: providing services to taxonomists for standard genome sequencing and annotation.</title>
        <authorList>
            <consortium name="The Broad Institute Genomics Platform"/>
            <consortium name="The Broad Institute Genome Sequencing Center for Infectious Disease"/>
            <person name="Wu L."/>
            <person name="Ma J."/>
        </authorList>
    </citation>
    <scope>NUCLEOTIDE SEQUENCE [LARGE SCALE GENOMIC DNA]</scope>
    <source>
        <strain evidence="2">CGMCC 4.7275</strain>
    </source>
</reference>
<evidence type="ECO:0000313" key="2">
    <source>
        <dbReference type="Proteomes" id="UP000660265"/>
    </source>
</evidence>
<dbReference type="EMBL" id="BMMV01000009">
    <property type="protein sequence ID" value="GGJ99946.1"/>
    <property type="molecule type" value="Genomic_DNA"/>
</dbReference>
<dbReference type="Gene3D" id="2.170.16.10">
    <property type="entry name" value="Hedgehog/Intein (Hint) domain"/>
    <property type="match status" value="1"/>
</dbReference>
<dbReference type="InterPro" id="IPR030934">
    <property type="entry name" value="Intein_C"/>
</dbReference>